<feature type="region of interest" description="Disordered" evidence="11">
    <location>
        <begin position="768"/>
        <end position="816"/>
    </location>
</feature>
<comment type="catalytic activity">
    <reaction evidence="9">
        <text>L-seryl-[protein] + ATP = O-phospho-L-seryl-[protein] + ADP + H(+)</text>
        <dbReference type="Rhea" id="RHEA:17989"/>
        <dbReference type="Rhea" id="RHEA-COMP:9863"/>
        <dbReference type="Rhea" id="RHEA-COMP:11604"/>
        <dbReference type="ChEBI" id="CHEBI:15378"/>
        <dbReference type="ChEBI" id="CHEBI:29999"/>
        <dbReference type="ChEBI" id="CHEBI:30616"/>
        <dbReference type="ChEBI" id="CHEBI:83421"/>
        <dbReference type="ChEBI" id="CHEBI:456216"/>
        <dbReference type="EC" id="2.7.11.1"/>
    </reaction>
</comment>
<keyword evidence="6" id="KW-0418">Kinase</keyword>
<organism evidence="16 17">
    <name type="scientific">Scheffersomyces spartinae</name>
    <dbReference type="NCBI Taxonomy" id="45513"/>
    <lineage>
        <taxon>Eukaryota</taxon>
        <taxon>Fungi</taxon>
        <taxon>Dikarya</taxon>
        <taxon>Ascomycota</taxon>
        <taxon>Saccharomycotina</taxon>
        <taxon>Pichiomycetes</taxon>
        <taxon>Debaryomycetaceae</taxon>
        <taxon>Scheffersomyces</taxon>
    </lineage>
</organism>
<dbReference type="InterPro" id="IPR035965">
    <property type="entry name" value="PAS-like_dom_sf"/>
</dbReference>
<evidence type="ECO:0000259" key="15">
    <source>
        <dbReference type="PROSITE" id="PS51285"/>
    </source>
</evidence>
<evidence type="ECO:0000256" key="2">
    <source>
        <dbReference type="ARBA" id="ARBA00022527"/>
    </source>
</evidence>
<dbReference type="InterPro" id="IPR000719">
    <property type="entry name" value="Prot_kinase_dom"/>
</dbReference>
<feature type="domain" description="Protein kinase" evidence="12">
    <location>
        <begin position="1014"/>
        <end position="1515"/>
    </location>
</feature>
<dbReference type="EC" id="2.7.11.1" evidence="1"/>
<dbReference type="Proteomes" id="UP000790833">
    <property type="component" value="Unassembled WGS sequence"/>
</dbReference>
<dbReference type="FunFam" id="1.10.510.10:FF:000340">
    <property type="entry name" value="Serine threonine protein kinase"/>
    <property type="match status" value="1"/>
</dbReference>
<dbReference type="SMART" id="SM00220">
    <property type="entry name" value="S_TKc"/>
    <property type="match status" value="1"/>
</dbReference>
<feature type="region of interest" description="Disordered" evidence="11">
    <location>
        <begin position="1645"/>
        <end position="1673"/>
    </location>
</feature>
<dbReference type="GeneID" id="66117006"/>
<dbReference type="Gene3D" id="1.10.510.10">
    <property type="entry name" value="Transferase(Phosphotransferase) domain 1"/>
    <property type="match status" value="2"/>
</dbReference>
<feature type="region of interest" description="Disordered" evidence="11">
    <location>
        <begin position="146"/>
        <end position="176"/>
    </location>
</feature>
<evidence type="ECO:0000256" key="1">
    <source>
        <dbReference type="ARBA" id="ARBA00012513"/>
    </source>
</evidence>
<feature type="domain" description="PAS" evidence="14">
    <location>
        <begin position="211"/>
        <end position="269"/>
    </location>
</feature>
<feature type="compositionally biased region" description="Acidic residues" evidence="11">
    <location>
        <begin position="299"/>
        <end position="309"/>
    </location>
</feature>
<evidence type="ECO:0000256" key="9">
    <source>
        <dbReference type="ARBA" id="ARBA00048679"/>
    </source>
</evidence>
<proteinExistence type="predicted"/>
<dbReference type="PROSITE" id="PS00108">
    <property type="entry name" value="PROTEIN_KINASE_ST"/>
    <property type="match status" value="1"/>
</dbReference>
<feature type="compositionally biased region" description="Polar residues" evidence="11">
    <location>
        <begin position="772"/>
        <end position="781"/>
    </location>
</feature>
<dbReference type="GO" id="GO:0000160">
    <property type="term" value="P:phosphorelay signal transduction system"/>
    <property type="evidence" value="ECO:0007669"/>
    <property type="project" value="InterPro"/>
</dbReference>
<keyword evidence="5" id="KW-0547">Nucleotide-binding</keyword>
<dbReference type="InterPro" id="IPR011009">
    <property type="entry name" value="Kinase-like_dom_sf"/>
</dbReference>
<dbReference type="GO" id="GO:0004674">
    <property type="term" value="F:protein serine/threonine kinase activity"/>
    <property type="evidence" value="ECO:0007669"/>
    <property type="project" value="UniProtKB-KW"/>
</dbReference>
<evidence type="ECO:0000256" key="4">
    <source>
        <dbReference type="ARBA" id="ARBA00022679"/>
    </source>
</evidence>
<dbReference type="EMBL" id="JAHMUF010000004">
    <property type="protein sequence ID" value="KAG7195111.1"/>
    <property type="molecule type" value="Genomic_DNA"/>
</dbReference>
<feature type="region of interest" description="Disordered" evidence="11">
    <location>
        <begin position="954"/>
        <end position="976"/>
    </location>
</feature>
<gene>
    <name evidence="16" type="primary">RIM15</name>
    <name evidence="16" type="ORF">KQ657_003632</name>
</gene>
<feature type="region of interest" description="Disordered" evidence="11">
    <location>
        <begin position="1692"/>
        <end position="1733"/>
    </location>
</feature>
<feature type="region of interest" description="Disordered" evidence="11">
    <location>
        <begin position="1752"/>
        <end position="1817"/>
    </location>
</feature>
<feature type="domain" description="Response regulatory" evidence="13">
    <location>
        <begin position="1835"/>
        <end position="1949"/>
    </location>
</feature>
<feature type="compositionally biased region" description="Polar residues" evidence="11">
    <location>
        <begin position="718"/>
        <end position="732"/>
    </location>
</feature>
<dbReference type="InterPro" id="IPR000961">
    <property type="entry name" value="AGC-kinase_C"/>
</dbReference>
<dbReference type="SUPFAM" id="SSF55785">
    <property type="entry name" value="PYP-like sensor domain (PAS domain)"/>
    <property type="match status" value="1"/>
</dbReference>
<reference evidence="16" key="1">
    <citation type="submission" date="2021-03" db="EMBL/GenBank/DDBJ databases">
        <authorList>
            <person name="Palmer J.M."/>
        </authorList>
    </citation>
    <scope>NUCLEOTIDE SEQUENCE</scope>
    <source>
        <strain evidence="16">ARV_011</strain>
    </source>
</reference>
<feature type="domain" description="AGC-kinase C-terminal" evidence="15">
    <location>
        <begin position="1516"/>
        <end position="1632"/>
    </location>
</feature>
<evidence type="ECO:0000256" key="6">
    <source>
        <dbReference type="ARBA" id="ARBA00022777"/>
    </source>
</evidence>
<sequence length="1961" mass="214787">MSENTTQSPHTLKRIVDSSSSSPSLGDSKHLPETMFHQPNYQTPLSRRVHTWVPDADVSQLTTSARSSVKSSPLNSPLFSKLHETYDRSVSPCEIPTTELIRLRELSRSPLLREITNEYVEDQNTNNTTTNITLADESLELRASAGAGADDDSDDVEEIHRPINSPLRPDSKSPISKVSSRKKLMVTLGLTALMEEQIDLRLASGDNPTVVMELDLDGNVRYLSQNWEVIVGTSIKKIIGKPISNIVIGNGPDDLNVFVVAMNQMVKDDISYKVKFVTATNTIDVDKSLPTDQDATSESTDDEDVDIEEASPTNEFDPVNDEEAEAEVDSLSETSSKVSNNGEIIELEAQGILIHDSKTKLPTHAMWTIKPFTHIDVQLSIPPNLIDLLGFGAEIFEGYLQSVQDLGIIDEELVPQPKSILCRICESNIPAWFIERHSELCLVEHRIGEELQQCQDLLNDQKEELSSMIDALAASVALQSNMYNQAISPPNSVSGVIGMSSSLNSSASSISTSLSSSSSNAITALIPPHIEYKGVPISCIPQTSSPSFEDSPKLANQVLKKNYMNQLNISRRYPYNIIQRLLDLVNDALNINPALEVSDELTSENRFEFSPNSERVINNILNWKLTETTTDVGLMLLIEDTQTLTQNKIDIISRLISVLQYSNKIKHEVDNLVLETVKDTVNRVREQTFLNEQASLIPDSETDERTLSQVKAHLRTSSGSSLTVNLDPTQSLHPGIVAPKPSRTPILLDSSDEHNTFLITPTDILLRGRSPNIRSNSSGSGKNDLRKSLGDRELSIPEHSISTSPNELRHTSSSSSFRNSIISALGPTSAKDLLESFQDFDLNNKKPPLEGVTTNNSNNSTFLSPRRHLSPAPPYVERKSLSSFQRNTLTHKSSIASLDVGENQLMPPNLGILSSSDKTLATNSPPPNVSHIINPPPFISIPTTLGAAVGSISSERRSTSGGCYPQHTPTSQRNSLPNLTPILSASLLKQPLSPLLVSQAPVNKQPSGGDIRDYEVIKPISKGAFGSVFLAKKRLTGEYVAIKCLKKKDMIVKNQVLNVKSERAVMMRQSDSPYVAQLYASFQLKDYLYLVMEYLNGGDVATLVKMLGTLDDSWTRQYIAEIVVGVDDLHRRGIIHRDLKPDNVLIDKRGHLKLTDFGLSRIGIVKRQERSHRKSSAGDTGIELFRKSITNAMMMAATGPTGSAIADDNSTHHKRTSSITPFSLSPKTEFTKLNTSSLMTGSSSMTNSPVFEKSSFMSFKNSQPIGTVSNFLLSNAATGNSSIDSGVRSSSISGGSAYGVEQSPLIKPIIPRNVSESSFAILEDDSSSSDLTSGNATSTHLSASGEGSSHFAIGSEPMKHSHSALGTASHLLQSFTQSQSQGQGHNSSSSVLSYALFDPQNQKNEKEIRFVGTPDYLAPETIQGLGQSDALDWWSIGCMLFEFLFGYAPFHADTPDKVFTNILQGTIDWPPIAPDELLKYCRPEAQDLIQKLLTLDPQKRLGSNGSHEIMSHPYFNGIDWDNLFESEAPFVPHLEDPESTEYFDSRGAELLQLPRDEELNDINDEYHQHSEYNHQLHSLGGRSGSDTSDLLLLPGSGGGGGGKRERRSSRLADPTEFGSFHFRNLNVLEKANKDVINRLKSEHLEHRNSFSSSTSDVSTPSSRSRGYSFTGTSTFKKPVSPVIRAVSPSKMFDSPQSVFSTPTSTNPRHGSLTTAGSYSSSEEQPISQQPLPLPQVPADVIRHRSSLNSLTKHVFRPSGSTCTDSPTSLDNEDQKSSALLRVQKRRESLRRGGSIGGHSSGSFSSGGTQYGSGGSGTIPPFSLDSPHMLAQPEIDVLYCELISAVRLNVSKLLEKCGCVVVAITNGDEFVRRATSQVKFDLIFTALKLPKVSAIDAVKLIKFTTGVNVTTPIIALTAFKDEACEAGIFDEIIEKPVEFNQLQHVIHKFMRHDEAIESDNEN</sequence>
<feature type="region of interest" description="Disordered" evidence="11">
    <location>
        <begin position="287"/>
        <end position="335"/>
    </location>
</feature>
<dbReference type="OrthoDB" id="162894at2759"/>
<keyword evidence="2" id="KW-0723">Serine/threonine-protein kinase</keyword>
<dbReference type="PROSITE" id="PS50110">
    <property type="entry name" value="RESPONSE_REGULATORY"/>
    <property type="match status" value="1"/>
</dbReference>
<evidence type="ECO:0000256" key="10">
    <source>
        <dbReference type="PROSITE-ProRule" id="PRU00169"/>
    </source>
</evidence>
<dbReference type="GO" id="GO:0006950">
    <property type="term" value="P:response to stress"/>
    <property type="evidence" value="ECO:0007669"/>
    <property type="project" value="UniProtKB-ARBA"/>
</dbReference>
<evidence type="ECO:0000259" key="13">
    <source>
        <dbReference type="PROSITE" id="PS50110"/>
    </source>
</evidence>
<feature type="compositionally biased region" description="Polar residues" evidence="11">
    <location>
        <begin position="1331"/>
        <end position="1347"/>
    </location>
</feature>
<feature type="compositionally biased region" description="Low complexity" evidence="11">
    <location>
        <begin position="1719"/>
        <end position="1730"/>
    </location>
</feature>
<dbReference type="SMART" id="SM00133">
    <property type="entry name" value="S_TK_X"/>
    <property type="match status" value="1"/>
</dbReference>
<comment type="catalytic activity">
    <reaction evidence="8">
        <text>L-threonyl-[protein] + ATP = O-phospho-L-threonyl-[protein] + ADP + H(+)</text>
        <dbReference type="Rhea" id="RHEA:46608"/>
        <dbReference type="Rhea" id="RHEA-COMP:11060"/>
        <dbReference type="Rhea" id="RHEA-COMP:11605"/>
        <dbReference type="ChEBI" id="CHEBI:15378"/>
        <dbReference type="ChEBI" id="CHEBI:30013"/>
        <dbReference type="ChEBI" id="CHEBI:30616"/>
        <dbReference type="ChEBI" id="CHEBI:61977"/>
        <dbReference type="ChEBI" id="CHEBI:456216"/>
        <dbReference type="EC" id="2.7.11.1"/>
    </reaction>
</comment>
<dbReference type="CDD" id="cd17546">
    <property type="entry name" value="REC_hyHK_CKI1_RcsC-like"/>
    <property type="match status" value="1"/>
</dbReference>
<dbReference type="InterPro" id="IPR008271">
    <property type="entry name" value="Ser/Thr_kinase_AS"/>
</dbReference>
<dbReference type="GO" id="GO:0005737">
    <property type="term" value="C:cytoplasm"/>
    <property type="evidence" value="ECO:0007669"/>
    <property type="project" value="TreeGrafter"/>
</dbReference>
<dbReference type="InterPro" id="IPR050236">
    <property type="entry name" value="Ser_Thr_kinase_AGC"/>
</dbReference>
<dbReference type="InterPro" id="IPR001789">
    <property type="entry name" value="Sig_transdc_resp-reg_receiver"/>
</dbReference>
<evidence type="ECO:0000313" key="16">
    <source>
        <dbReference type="EMBL" id="KAG7195111.1"/>
    </source>
</evidence>
<evidence type="ECO:0000259" key="12">
    <source>
        <dbReference type="PROSITE" id="PS50011"/>
    </source>
</evidence>
<dbReference type="SUPFAM" id="SSF56112">
    <property type="entry name" value="Protein kinase-like (PK-like)"/>
    <property type="match status" value="1"/>
</dbReference>
<feature type="compositionally biased region" description="Low complexity" evidence="11">
    <location>
        <begin position="1649"/>
        <end position="1664"/>
    </location>
</feature>
<dbReference type="PANTHER" id="PTHR24356:SF1">
    <property type="entry name" value="SERINE_THREONINE-PROTEIN KINASE GREATWALL"/>
    <property type="match status" value="1"/>
</dbReference>
<dbReference type="FunFam" id="3.30.200.20:FF:001008">
    <property type="entry name" value="Serine/threonine-protein kinase cek1"/>
    <property type="match status" value="1"/>
</dbReference>
<evidence type="ECO:0000256" key="11">
    <source>
        <dbReference type="SAM" id="MobiDB-lite"/>
    </source>
</evidence>
<dbReference type="Pfam" id="PF00069">
    <property type="entry name" value="Pkinase"/>
    <property type="match status" value="2"/>
</dbReference>
<keyword evidence="3" id="KW-0597">Phosphoprotein</keyword>
<dbReference type="GO" id="GO:1901992">
    <property type="term" value="P:positive regulation of mitotic cell cycle phase transition"/>
    <property type="evidence" value="ECO:0007669"/>
    <property type="project" value="UniProtKB-ARBA"/>
</dbReference>
<comment type="caution">
    <text evidence="16">The sequence shown here is derived from an EMBL/GenBank/DDBJ whole genome shotgun (WGS) entry which is preliminary data.</text>
</comment>
<name>A0A9P7VCR2_9ASCO</name>
<evidence type="ECO:0000256" key="5">
    <source>
        <dbReference type="ARBA" id="ARBA00022741"/>
    </source>
</evidence>
<dbReference type="Pfam" id="PF00072">
    <property type="entry name" value="Response_reg"/>
    <property type="match status" value="1"/>
</dbReference>
<feature type="region of interest" description="Disordered" evidence="11">
    <location>
        <begin position="846"/>
        <end position="874"/>
    </location>
</feature>
<dbReference type="PROSITE" id="PS50011">
    <property type="entry name" value="PROTEIN_KINASE_DOM"/>
    <property type="match status" value="1"/>
</dbReference>
<evidence type="ECO:0000256" key="8">
    <source>
        <dbReference type="ARBA" id="ARBA00047899"/>
    </source>
</evidence>
<dbReference type="GO" id="GO:0005524">
    <property type="term" value="F:ATP binding"/>
    <property type="evidence" value="ECO:0007669"/>
    <property type="project" value="UniProtKB-KW"/>
</dbReference>
<feature type="compositionally biased region" description="Polar residues" evidence="11">
    <location>
        <begin position="967"/>
        <end position="976"/>
    </location>
</feature>
<dbReference type="Gene3D" id="3.30.200.20">
    <property type="entry name" value="Phosphorylase Kinase, domain 1"/>
    <property type="match status" value="1"/>
</dbReference>
<dbReference type="GO" id="GO:1900445">
    <property type="term" value="P:positive regulation of filamentous growth of a population of unicellular organisms in response to biotic stimulus"/>
    <property type="evidence" value="ECO:0007669"/>
    <property type="project" value="UniProtKB-ARBA"/>
</dbReference>
<dbReference type="SUPFAM" id="SSF52172">
    <property type="entry name" value="CheY-like"/>
    <property type="match status" value="1"/>
</dbReference>
<evidence type="ECO:0000313" key="17">
    <source>
        <dbReference type="Proteomes" id="UP000790833"/>
    </source>
</evidence>
<dbReference type="PANTHER" id="PTHR24356">
    <property type="entry name" value="SERINE/THREONINE-PROTEIN KINASE"/>
    <property type="match status" value="1"/>
</dbReference>
<dbReference type="PROSITE" id="PS50112">
    <property type="entry name" value="PAS"/>
    <property type="match status" value="1"/>
</dbReference>
<feature type="compositionally biased region" description="Polar residues" evidence="11">
    <location>
        <begin position="1"/>
        <end position="10"/>
    </location>
</feature>
<keyword evidence="7" id="KW-0067">ATP-binding</keyword>
<feature type="compositionally biased region" description="Acidic residues" evidence="11">
    <location>
        <begin position="318"/>
        <end position="330"/>
    </location>
</feature>
<feature type="region of interest" description="Disordered" evidence="11">
    <location>
        <begin position="1"/>
        <end position="38"/>
    </location>
</feature>
<accession>A0A9P7VCR2</accession>
<dbReference type="GO" id="GO:0005634">
    <property type="term" value="C:nucleus"/>
    <property type="evidence" value="ECO:0007669"/>
    <property type="project" value="TreeGrafter"/>
</dbReference>
<dbReference type="PROSITE" id="PS51285">
    <property type="entry name" value="AGC_KINASE_CTER"/>
    <property type="match status" value="1"/>
</dbReference>
<feature type="region of interest" description="Disordered" evidence="11">
    <location>
        <begin position="1325"/>
        <end position="1356"/>
    </location>
</feature>
<evidence type="ECO:0000256" key="7">
    <source>
        <dbReference type="ARBA" id="ARBA00022840"/>
    </source>
</evidence>
<dbReference type="InterPro" id="IPR011006">
    <property type="entry name" value="CheY-like_superfamily"/>
</dbReference>
<protein>
    <recommendedName>
        <fullName evidence="1">non-specific serine/threonine protein kinase</fullName>
        <ecNumber evidence="1">2.7.11.1</ecNumber>
    </recommendedName>
</protein>
<feature type="region of interest" description="Disordered" evidence="11">
    <location>
        <begin position="718"/>
        <end position="738"/>
    </location>
</feature>
<comment type="caution">
    <text evidence="10">Lacks conserved residue(s) required for the propagation of feature annotation.</text>
</comment>
<feature type="compositionally biased region" description="Polar residues" evidence="11">
    <location>
        <begin position="1758"/>
        <end position="1769"/>
    </location>
</feature>
<evidence type="ECO:0000256" key="3">
    <source>
        <dbReference type="ARBA" id="ARBA00022553"/>
    </source>
</evidence>
<feature type="region of interest" description="Disordered" evidence="11">
    <location>
        <begin position="1576"/>
        <end position="1612"/>
    </location>
</feature>
<dbReference type="CDD" id="cd00130">
    <property type="entry name" value="PAS"/>
    <property type="match status" value="1"/>
</dbReference>
<keyword evidence="17" id="KW-1185">Reference proteome</keyword>
<evidence type="ECO:0000259" key="14">
    <source>
        <dbReference type="PROSITE" id="PS50112"/>
    </source>
</evidence>
<dbReference type="SMART" id="SM00448">
    <property type="entry name" value="REC"/>
    <property type="match status" value="1"/>
</dbReference>
<dbReference type="Gene3D" id="3.40.50.2300">
    <property type="match status" value="1"/>
</dbReference>
<dbReference type="InterPro" id="IPR000014">
    <property type="entry name" value="PAS"/>
</dbReference>
<dbReference type="GO" id="GO:0036180">
    <property type="term" value="P:filamentous growth of a population of unicellular organisms in response to biotic stimulus"/>
    <property type="evidence" value="ECO:0007669"/>
    <property type="project" value="UniProtKB-ARBA"/>
</dbReference>
<feature type="compositionally biased region" description="Polar residues" evidence="11">
    <location>
        <begin position="1694"/>
        <end position="1718"/>
    </location>
</feature>
<dbReference type="RefSeq" id="XP_043050658.1">
    <property type="nucleotide sequence ID" value="XM_043194334.1"/>
</dbReference>
<keyword evidence="4" id="KW-0808">Transferase</keyword>
<feature type="compositionally biased region" description="Low complexity" evidence="11">
    <location>
        <begin position="1578"/>
        <end position="1594"/>
    </location>
</feature>
<feature type="compositionally biased region" description="Basic and acidic residues" evidence="11">
    <location>
        <begin position="783"/>
        <end position="796"/>
    </location>
</feature>